<name>A0A8S5SWJ7_9CAUD</name>
<sequence length="38" mass="4385">MKAFNVSHHCGHLLFRYPGTYTSIYCQLIPTMSNRLLA</sequence>
<dbReference type="EMBL" id="BK032682">
    <property type="protein sequence ID" value="DAF54914.1"/>
    <property type="molecule type" value="Genomic_DNA"/>
</dbReference>
<reference evidence="1" key="1">
    <citation type="journal article" date="2021" name="Proc. Natl. Acad. Sci. U.S.A.">
        <title>A Catalog of Tens of Thousands of Viruses from Human Metagenomes Reveals Hidden Associations with Chronic Diseases.</title>
        <authorList>
            <person name="Tisza M.J."/>
            <person name="Buck C.B."/>
        </authorList>
    </citation>
    <scope>NUCLEOTIDE SEQUENCE</scope>
    <source>
        <strain evidence="1">CtqPo10</strain>
    </source>
</reference>
<accession>A0A8S5SWJ7</accession>
<evidence type="ECO:0000313" key="1">
    <source>
        <dbReference type="EMBL" id="DAF54914.1"/>
    </source>
</evidence>
<protein>
    <submittedName>
        <fullName evidence="1">Uncharacterized protein</fullName>
    </submittedName>
</protein>
<organism evidence="1">
    <name type="scientific">Siphoviridae sp. ctqPo10</name>
    <dbReference type="NCBI Taxonomy" id="2827948"/>
    <lineage>
        <taxon>Viruses</taxon>
        <taxon>Duplodnaviria</taxon>
        <taxon>Heunggongvirae</taxon>
        <taxon>Uroviricota</taxon>
        <taxon>Caudoviricetes</taxon>
    </lineage>
</organism>
<proteinExistence type="predicted"/>